<evidence type="ECO:0000313" key="1">
    <source>
        <dbReference type="EMBL" id="TFK66044.1"/>
    </source>
</evidence>
<dbReference type="EMBL" id="ML208417">
    <property type="protein sequence ID" value="TFK66044.1"/>
    <property type="molecule type" value="Genomic_DNA"/>
</dbReference>
<keyword evidence="2" id="KW-1185">Reference proteome</keyword>
<organism evidence="1 2">
    <name type="scientific">Pluteus cervinus</name>
    <dbReference type="NCBI Taxonomy" id="181527"/>
    <lineage>
        <taxon>Eukaryota</taxon>
        <taxon>Fungi</taxon>
        <taxon>Dikarya</taxon>
        <taxon>Basidiomycota</taxon>
        <taxon>Agaricomycotina</taxon>
        <taxon>Agaricomycetes</taxon>
        <taxon>Agaricomycetidae</taxon>
        <taxon>Agaricales</taxon>
        <taxon>Pluteineae</taxon>
        <taxon>Pluteaceae</taxon>
        <taxon>Pluteus</taxon>
    </lineage>
</organism>
<gene>
    <name evidence="1" type="ORF">BDN72DRAFT_731602</name>
</gene>
<sequence length="119" mass="13180">GASFDSAERPDPLRCHPDTRQVVRTHFISSGDKRSLDLLQWLFGWAGTGKSAIAQTVAEFFSTKDRLAGSFFFFRASSDRNTIQKIVPSLAYQLSFPVPGAGDYLRFIVSRDATIFDGA</sequence>
<evidence type="ECO:0000313" key="2">
    <source>
        <dbReference type="Proteomes" id="UP000308600"/>
    </source>
</evidence>
<proteinExistence type="predicted"/>
<feature type="non-terminal residue" evidence="1">
    <location>
        <position position="119"/>
    </location>
</feature>
<protein>
    <submittedName>
        <fullName evidence="1">Uncharacterized protein</fullName>
    </submittedName>
</protein>
<accession>A0ACD3AL22</accession>
<dbReference type="Proteomes" id="UP000308600">
    <property type="component" value="Unassembled WGS sequence"/>
</dbReference>
<name>A0ACD3AL22_9AGAR</name>
<feature type="non-terminal residue" evidence="1">
    <location>
        <position position="1"/>
    </location>
</feature>
<reference evidence="1 2" key="1">
    <citation type="journal article" date="2019" name="Nat. Ecol. Evol.">
        <title>Megaphylogeny resolves global patterns of mushroom evolution.</title>
        <authorList>
            <person name="Varga T."/>
            <person name="Krizsan K."/>
            <person name="Foldi C."/>
            <person name="Dima B."/>
            <person name="Sanchez-Garcia M."/>
            <person name="Sanchez-Ramirez S."/>
            <person name="Szollosi G.J."/>
            <person name="Szarkandi J.G."/>
            <person name="Papp V."/>
            <person name="Albert L."/>
            <person name="Andreopoulos W."/>
            <person name="Angelini C."/>
            <person name="Antonin V."/>
            <person name="Barry K.W."/>
            <person name="Bougher N.L."/>
            <person name="Buchanan P."/>
            <person name="Buyck B."/>
            <person name="Bense V."/>
            <person name="Catcheside P."/>
            <person name="Chovatia M."/>
            <person name="Cooper J."/>
            <person name="Damon W."/>
            <person name="Desjardin D."/>
            <person name="Finy P."/>
            <person name="Geml J."/>
            <person name="Haridas S."/>
            <person name="Hughes K."/>
            <person name="Justo A."/>
            <person name="Karasinski D."/>
            <person name="Kautmanova I."/>
            <person name="Kiss B."/>
            <person name="Kocsube S."/>
            <person name="Kotiranta H."/>
            <person name="LaButti K.M."/>
            <person name="Lechner B.E."/>
            <person name="Liimatainen K."/>
            <person name="Lipzen A."/>
            <person name="Lukacs Z."/>
            <person name="Mihaltcheva S."/>
            <person name="Morgado L.N."/>
            <person name="Niskanen T."/>
            <person name="Noordeloos M.E."/>
            <person name="Ohm R.A."/>
            <person name="Ortiz-Santana B."/>
            <person name="Ovrebo C."/>
            <person name="Racz N."/>
            <person name="Riley R."/>
            <person name="Savchenko A."/>
            <person name="Shiryaev A."/>
            <person name="Soop K."/>
            <person name="Spirin V."/>
            <person name="Szebenyi C."/>
            <person name="Tomsovsky M."/>
            <person name="Tulloss R.E."/>
            <person name="Uehling J."/>
            <person name="Grigoriev I.V."/>
            <person name="Vagvolgyi C."/>
            <person name="Papp T."/>
            <person name="Martin F.M."/>
            <person name="Miettinen O."/>
            <person name="Hibbett D.S."/>
            <person name="Nagy L.G."/>
        </authorList>
    </citation>
    <scope>NUCLEOTIDE SEQUENCE [LARGE SCALE GENOMIC DNA]</scope>
    <source>
        <strain evidence="1 2">NL-1719</strain>
    </source>
</reference>